<evidence type="ECO:0000256" key="8">
    <source>
        <dbReference type="ARBA" id="ARBA00047899"/>
    </source>
</evidence>
<dbReference type="GO" id="GO:0004674">
    <property type="term" value="F:protein serine/threonine kinase activity"/>
    <property type="evidence" value="ECO:0007669"/>
    <property type="project" value="UniProtKB-KW"/>
</dbReference>
<dbReference type="EMBL" id="JADEWL010000084">
    <property type="protein sequence ID" value="MBE9215055.1"/>
    <property type="molecule type" value="Genomic_DNA"/>
</dbReference>
<feature type="transmembrane region" description="Helical" evidence="11">
    <location>
        <begin position="283"/>
        <end position="302"/>
    </location>
</feature>
<evidence type="ECO:0000256" key="2">
    <source>
        <dbReference type="ARBA" id="ARBA00022527"/>
    </source>
</evidence>
<keyword evidence="11" id="KW-0472">Membrane</keyword>
<keyword evidence="11" id="KW-0812">Transmembrane</keyword>
<dbReference type="PANTHER" id="PTHR24363">
    <property type="entry name" value="SERINE/THREONINE PROTEIN KINASE"/>
    <property type="match status" value="1"/>
</dbReference>
<comment type="catalytic activity">
    <reaction evidence="8">
        <text>L-threonyl-[protein] + ATP = O-phospho-L-threonyl-[protein] + ADP + H(+)</text>
        <dbReference type="Rhea" id="RHEA:46608"/>
        <dbReference type="Rhea" id="RHEA-COMP:11060"/>
        <dbReference type="Rhea" id="RHEA-COMP:11605"/>
        <dbReference type="ChEBI" id="CHEBI:15378"/>
        <dbReference type="ChEBI" id="CHEBI:30013"/>
        <dbReference type="ChEBI" id="CHEBI:30616"/>
        <dbReference type="ChEBI" id="CHEBI:61977"/>
        <dbReference type="ChEBI" id="CHEBI:456216"/>
        <dbReference type="EC" id="2.7.11.1"/>
    </reaction>
</comment>
<keyword evidence="2" id="KW-0723">Serine/threonine-protein kinase</keyword>
<gene>
    <name evidence="13" type="ORF">IQ247_20710</name>
</gene>
<feature type="binding site" evidence="10">
    <location>
        <position position="42"/>
    </location>
    <ligand>
        <name>ATP</name>
        <dbReference type="ChEBI" id="CHEBI:30616"/>
    </ligand>
</feature>
<dbReference type="PANTHER" id="PTHR24363:SF0">
    <property type="entry name" value="SERINE_THREONINE KINASE LIKE DOMAIN CONTAINING 1"/>
    <property type="match status" value="1"/>
</dbReference>
<dbReference type="RefSeq" id="WP_193923036.1">
    <property type="nucleotide sequence ID" value="NZ_JADEWL010000084.1"/>
</dbReference>
<dbReference type="Pfam" id="PF02493">
    <property type="entry name" value="MORN"/>
    <property type="match status" value="3"/>
</dbReference>
<evidence type="ECO:0000256" key="6">
    <source>
        <dbReference type="ARBA" id="ARBA00022777"/>
    </source>
</evidence>
<evidence type="ECO:0000256" key="7">
    <source>
        <dbReference type="ARBA" id="ARBA00022840"/>
    </source>
</evidence>
<name>A0A8J7F4Q2_9CYAN</name>
<comment type="catalytic activity">
    <reaction evidence="9">
        <text>L-seryl-[protein] + ATP = O-phospho-L-seryl-[protein] + ADP + H(+)</text>
        <dbReference type="Rhea" id="RHEA:17989"/>
        <dbReference type="Rhea" id="RHEA-COMP:9863"/>
        <dbReference type="Rhea" id="RHEA-COMP:11604"/>
        <dbReference type="ChEBI" id="CHEBI:15378"/>
        <dbReference type="ChEBI" id="CHEBI:29999"/>
        <dbReference type="ChEBI" id="CHEBI:30616"/>
        <dbReference type="ChEBI" id="CHEBI:83421"/>
        <dbReference type="ChEBI" id="CHEBI:456216"/>
        <dbReference type="EC" id="2.7.11.1"/>
    </reaction>
</comment>
<sequence>MLPGHTLRDRYKIIKQLGSGSFGITYLAEDLDLPDHPLCVVKNLRQSQDPEEFQAFIAFFNKEAKALYRLGNELNQIPRLFAHFQQGGEFYLVQEYIDGHDLSQEIFPGNKLNEAQVTQLLNEILEVLTIIHHKNIIHRDIKPQNLMRRKSDGKIILIDFGTIKEIQLKINSQEQTNVSVIAGTNGYMPSEQFNGYPKLASDVYAVGMLGIYALTGIRPQELPKNPETFEVIWQDKASVSPKLANLLDKMVRSNFKERYQSAGEAMQGLTKLSSITSLANHNFLIGVGALVSLVFGIGLLFMTCSKQLTTNTNVQLACSETDLQSFLTKEPEVDNQDHRYYGEIKNRKYHGCGILIFSKSGNKYQGQFQEGQFHGQGTFLFSKTGDTYIGQFKNSLYEGIGKYIYNNGCQYIGEFKNNMFDGQGTCISQDGSRENTIWYEGKSLDNRKTCCN</sequence>
<organism evidence="13 14">
    <name type="scientific">Plectonema cf. radiosum LEGE 06105</name>
    <dbReference type="NCBI Taxonomy" id="945769"/>
    <lineage>
        <taxon>Bacteria</taxon>
        <taxon>Bacillati</taxon>
        <taxon>Cyanobacteriota</taxon>
        <taxon>Cyanophyceae</taxon>
        <taxon>Oscillatoriophycideae</taxon>
        <taxon>Oscillatoriales</taxon>
        <taxon>Microcoleaceae</taxon>
        <taxon>Plectonema</taxon>
    </lineage>
</organism>
<keyword evidence="7 10" id="KW-0067">ATP-binding</keyword>
<keyword evidence="4" id="KW-0677">Repeat</keyword>
<keyword evidence="14" id="KW-1185">Reference proteome</keyword>
<evidence type="ECO:0000256" key="1">
    <source>
        <dbReference type="ARBA" id="ARBA00012513"/>
    </source>
</evidence>
<dbReference type="SUPFAM" id="SSF56112">
    <property type="entry name" value="Protein kinase-like (PK-like)"/>
    <property type="match status" value="1"/>
</dbReference>
<dbReference type="Proteomes" id="UP000620559">
    <property type="component" value="Unassembled WGS sequence"/>
</dbReference>
<evidence type="ECO:0000313" key="13">
    <source>
        <dbReference type="EMBL" id="MBE9215055.1"/>
    </source>
</evidence>
<dbReference type="InterPro" id="IPR000719">
    <property type="entry name" value="Prot_kinase_dom"/>
</dbReference>
<evidence type="ECO:0000256" key="9">
    <source>
        <dbReference type="ARBA" id="ARBA00048679"/>
    </source>
</evidence>
<keyword evidence="6 13" id="KW-0418">Kinase</keyword>
<dbReference type="CDD" id="cd14014">
    <property type="entry name" value="STKc_PknB_like"/>
    <property type="match status" value="1"/>
</dbReference>
<keyword evidence="3" id="KW-0808">Transferase</keyword>
<dbReference type="SMART" id="SM00220">
    <property type="entry name" value="S_TKc"/>
    <property type="match status" value="1"/>
</dbReference>
<keyword evidence="11" id="KW-1133">Transmembrane helix</keyword>
<comment type="caution">
    <text evidence="13">The sequence shown here is derived from an EMBL/GenBank/DDBJ whole genome shotgun (WGS) entry which is preliminary data.</text>
</comment>
<feature type="domain" description="Protein kinase" evidence="12">
    <location>
        <begin position="11"/>
        <end position="284"/>
    </location>
</feature>
<evidence type="ECO:0000256" key="11">
    <source>
        <dbReference type="SAM" id="Phobius"/>
    </source>
</evidence>
<dbReference type="PROSITE" id="PS00107">
    <property type="entry name" value="PROTEIN_KINASE_ATP"/>
    <property type="match status" value="1"/>
</dbReference>
<dbReference type="InterPro" id="IPR003409">
    <property type="entry name" value="MORN"/>
</dbReference>
<dbReference type="AlphaFoldDB" id="A0A8J7F4Q2"/>
<evidence type="ECO:0000256" key="10">
    <source>
        <dbReference type="PROSITE-ProRule" id="PRU10141"/>
    </source>
</evidence>
<evidence type="ECO:0000313" key="14">
    <source>
        <dbReference type="Proteomes" id="UP000620559"/>
    </source>
</evidence>
<dbReference type="Gene3D" id="1.10.510.10">
    <property type="entry name" value="Transferase(Phosphotransferase) domain 1"/>
    <property type="match status" value="1"/>
</dbReference>
<protein>
    <recommendedName>
        <fullName evidence="1">non-specific serine/threonine protein kinase</fullName>
        <ecNumber evidence="1">2.7.11.1</ecNumber>
    </recommendedName>
</protein>
<accession>A0A8J7F4Q2</accession>
<evidence type="ECO:0000256" key="4">
    <source>
        <dbReference type="ARBA" id="ARBA00022737"/>
    </source>
</evidence>
<dbReference type="GO" id="GO:0005524">
    <property type="term" value="F:ATP binding"/>
    <property type="evidence" value="ECO:0007669"/>
    <property type="project" value="UniProtKB-UniRule"/>
</dbReference>
<keyword evidence="5 10" id="KW-0547">Nucleotide-binding</keyword>
<dbReference type="InterPro" id="IPR011009">
    <property type="entry name" value="Kinase-like_dom_sf"/>
</dbReference>
<dbReference type="SMART" id="SM00698">
    <property type="entry name" value="MORN"/>
    <property type="match status" value="4"/>
</dbReference>
<dbReference type="SUPFAM" id="SSF82185">
    <property type="entry name" value="Histone H3 K4-specific methyltransferase SET7/9 N-terminal domain"/>
    <property type="match status" value="1"/>
</dbReference>
<dbReference type="PROSITE" id="PS50011">
    <property type="entry name" value="PROTEIN_KINASE_DOM"/>
    <property type="match status" value="1"/>
</dbReference>
<evidence type="ECO:0000256" key="5">
    <source>
        <dbReference type="ARBA" id="ARBA00022741"/>
    </source>
</evidence>
<reference evidence="13" key="1">
    <citation type="submission" date="2020-10" db="EMBL/GenBank/DDBJ databases">
        <authorList>
            <person name="Castelo-Branco R."/>
            <person name="Eusebio N."/>
            <person name="Adriana R."/>
            <person name="Vieira A."/>
            <person name="Brugerolle De Fraissinette N."/>
            <person name="Rezende De Castro R."/>
            <person name="Schneider M.P."/>
            <person name="Vasconcelos V."/>
            <person name="Leao P.N."/>
        </authorList>
    </citation>
    <scope>NUCLEOTIDE SEQUENCE</scope>
    <source>
        <strain evidence="13">LEGE 06105</strain>
    </source>
</reference>
<dbReference type="EC" id="2.7.11.1" evidence="1"/>
<dbReference type="InterPro" id="IPR017441">
    <property type="entry name" value="Protein_kinase_ATP_BS"/>
</dbReference>
<proteinExistence type="predicted"/>
<dbReference type="Gene3D" id="2.20.110.10">
    <property type="entry name" value="Histone H3 K4-specific methyltransferase SET7/9 N-terminal domain"/>
    <property type="match status" value="2"/>
</dbReference>
<evidence type="ECO:0000259" key="12">
    <source>
        <dbReference type="PROSITE" id="PS50011"/>
    </source>
</evidence>
<dbReference type="Pfam" id="PF00069">
    <property type="entry name" value="Pkinase"/>
    <property type="match status" value="1"/>
</dbReference>
<evidence type="ECO:0000256" key="3">
    <source>
        <dbReference type="ARBA" id="ARBA00022679"/>
    </source>
</evidence>